<keyword evidence="3" id="KW-0732">Signal</keyword>
<feature type="compositionally biased region" description="Pro residues" evidence="1">
    <location>
        <begin position="694"/>
        <end position="708"/>
    </location>
</feature>
<dbReference type="RefSeq" id="WP_197004865.1">
    <property type="nucleotide sequence ID" value="NZ_BONS01000017.1"/>
</dbReference>
<keyword evidence="2" id="KW-1133">Transmembrane helix</keyword>
<evidence type="ECO:0000256" key="1">
    <source>
        <dbReference type="SAM" id="MobiDB-lite"/>
    </source>
</evidence>
<keyword evidence="2" id="KW-0472">Membrane</keyword>
<dbReference type="EMBL" id="JADOUF010000001">
    <property type="protein sequence ID" value="MBG6138070.1"/>
    <property type="molecule type" value="Genomic_DNA"/>
</dbReference>
<dbReference type="SUPFAM" id="SSF63829">
    <property type="entry name" value="Calcium-dependent phosphotriesterase"/>
    <property type="match status" value="1"/>
</dbReference>
<feature type="compositionally biased region" description="Basic and acidic residues" evidence="1">
    <location>
        <begin position="659"/>
        <end position="673"/>
    </location>
</feature>
<keyword evidence="2" id="KW-0812">Transmembrane</keyword>
<organism evidence="4 5">
    <name type="scientific">Longispora fulva</name>
    <dbReference type="NCBI Taxonomy" id="619741"/>
    <lineage>
        <taxon>Bacteria</taxon>
        <taxon>Bacillati</taxon>
        <taxon>Actinomycetota</taxon>
        <taxon>Actinomycetes</taxon>
        <taxon>Micromonosporales</taxon>
        <taxon>Micromonosporaceae</taxon>
        <taxon>Longispora</taxon>
    </lineage>
</organism>
<evidence type="ECO:0000256" key="3">
    <source>
        <dbReference type="SAM" id="SignalP"/>
    </source>
</evidence>
<dbReference type="AlphaFoldDB" id="A0A8J7GIE3"/>
<gene>
    <name evidence="4" type="ORF">IW245_004264</name>
</gene>
<keyword evidence="5" id="KW-1185">Reference proteome</keyword>
<comment type="caution">
    <text evidence="4">The sequence shown here is derived from an EMBL/GenBank/DDBJ whole genome shotgun (WGS) entry which is preliminary data.</text>
</comment>
<reference evidence="4" key="1">
    <citation type="submission" date="2020-11" db="EMBL/GenBank/DDBJ databases">
        <title>Sequencing the genomes of 1000 actinobacteria strains.</title>
        <authorList>
            <person name="Klenk H.-P."/>
        </authorList>
    </citation>
    <scope>NUCLEOTIDE SEQUENCE</scope>
    <source>
        <strain evidence="4">DSM 45356</strain>
    </source>
</reference>
<dbReference type="Proteomes" id="UP000622552">
    <property type="component" value="Unassembled WGS sequence"/>
</dbReference>
<feature type="chain" id="PRO_5035265919" evidence="3">
    <location>
        <begin position="25"/>
        <end position="855"/>
    </location>
</feature>
<evidence type="ECO:0000313" key="4">
    <source>
        <dbReference type="EMBL" id="MBG6138070.1"/>
    </source>
</evidence>
<feature type="compositionally biased region" description="Gly residues" evidence="1">
    <location>
        <begin position="398"/>
        <end position="407"/>
    </location>
</feature>
<feature type="compositionally biased region" description="Polar residues" evidence="1">
    <location>
        <begin position="578"/>
        <end position="595"/>
    </location>
</feature>
<sequence>MRRLASLLAVTVAGVWLLPSAAVADPTPTPSSAPPAKGTAVCKITDATLSELSGMVALDSGFAVMNDAPDAGEPNPPKIFFLDNTCKRTTTWTDNTQQARDPEDLAVGKDGTLWIADIGDNYAAEADKRRSTIALWKVPASHQGKAQLFRLKYPDGAHDAEALLLDANDNPIIVTKDLVSGIYVPTGPLAPGNEGTVLKKVGDFTATRTGTPGGPVPIISQSWVTGGANSPDRKKVALRTYTDAYEWDVPNGDVVAALTTTKPRITPLPDEPWGESITYSRDGASFLTVSETKEQPDDVKPVIQKYVPVPPAGPAVKKTAATAKNDAAAPSSLGVNDIALMIGGVGLIGLIMVIAGVIGIRKARLRHAAEAKKAGPGPGGARPVGAAAVPSDPKRGPGSRGRSGVYGGNRQPAVDDDLFTADDAPPGRSGSVYGGTARPEPPVPAVYGAGQQAQSAAEPPPGVYGAPKSEPGVYGAAKSAAEPPPGVYGAAASAPEPPPGVYGAPRAAAEPAQGGYGSGKRSAPEAPGEYGTARAAAEPPPGVYGAARPAPEPTSGSFGPARPESNSGSYGAARPAPESTSGSYGTARPESNSGSYGMARAGTEPTPAAYGAARPEPVAEPDPLAFLDAPPRTERGLRSRAGRPTGPGVARTAPASGRSRQDPDLPARREPETRGGVPIRPEPTTGRAGRGASVPPPAQPGAPVPPAAPVTGRAARADARAVPPEPAGRAERAGRAAVPEPDLASPPAPVAGRAAPDAGRESPAARTRAEPPAGRARAGSAGRAEPPAAPERVGGVPVRPDSAAGRADNTPPPRTTRGIKARKPKVDDDDLSFGFADLKGGDDEPDIGLRSPKAR</sequence>
<name>A0A8J7GIE3_9ACTN</name>
<protein>
    <submittedName>
        <fullName evidence="4">Uncharacterized protein</fullName>
    </submittedName>
</protein>
<accession>A0A8J7GIE3</accession>
<evidence type="ECO:0000313" key="5">
    <source>
        <dbReference type="Proteomes" id="UP000622552"/>
    </source>
</evidence>
<feature type="region of interest" description="Disordered" evidence="1">
    <location>
        <begin position="371"/>
        <end position="855"/>
    </location>
</feature>
<feature type="transmembrane region" description="Helical" evidence="2">
    <location>
        <begin position="338"/>
        <end position="360"/>
    </location>
</feature>
<feature type="compositionally biased region" description="Low complexity" evidence="1">
    <location>
        <begin position="761"/>
        <end position="792"/>
    </location>
</feature>
<evidence type="ECO:0000256" key="2">
    <source>
        <dbReference type="SAM" id="Phobius"/>
    </source>
</evidence>
<proteinExistence type="predicted"/>
<feature type="signal peptide" evidence="3">
    <location>
        <begin position="1"/>
        <end position="24"/>
    </location>
</feature>